<comment type="caution">
    <text evidence="2">The sequence shown here is derived from an EMBL/GenBank/DDBJ whole genome shotgun (WGS) entry which is preliminary data.</text>
</comment>
<dbReference type="AlphaFoldDB" id="A0A2N5NES8"/>
<accession>A0A2N5NES8</accession>
<feature type="transmembrane region" description="Helical" evidence="1">
    <location>
        <begin position="259"/>
        <end position="280"/>
    </location>
</feature>
<feature type="transmembrane region" description="Helical" evidence="1">
    <location>
        <begin position="172"/>
        <end position="193"/>
    </location>
</feature>
<reference evidence="2 3" key="1">
    <citation type="journal article" date="2017" name="Genome Med.">
        <title>A novel Ruminococcus gnavus clade enriched in inflammatory bowel disease patients.</title>
        <authorList>
            <person name="Hall A.B."/>
            <person name="Yassour M."/>
            <person name="Sauk J."/>
            <person name="Garner A."/>
            <person name="Jiang X."/>
            <person name="Arthur T."/>
            <person name="Lagoudas G.K."/>
            <person name="Vatanen T."/>
            <person name="Fornelos N."/>
            <person name="Wilson R."/>
            <person name="Bertha M."/>
            <person name="Cohen M."/>
            <person name="Garber J."/>
            <person name="Khalili H."/>
            <person name="Gevers D."/>
            <person name="Ananthakrishnan A.N."/>
            <person name="Kugathasan S."/>
            <person name="Lander E.S."/>
            <person name="Blainey P."/>
            <person name="Vlamakis H."/>
            <person name="Xavier R.J."/>
            <person name="Huttenhower C."/>
        </authorList>
    </citation>
    <scope>NUCLEOTIDE SEQUENCE [LARGE SCALE GENOMIC DNA]</scope>
    <source>
        <strain evidence="2 3">RJX1118</strain>
    </source>
</reference>
<organism evidence="2 3">
    <name type="scientific">Mediterraneibacter gnavus</name>
    <name type="common">Ruminococcus gnavus</name>
    <dbReference type="NCBI Taxonomy" id="33038"/>
    <lineage>
        <taxon>Bacteria</taxon>
        <taxon>Bacillati</taxon>
        <taxon>Bacillota</taxon>
        <taxon>Clostridia</taxon>
        <taxon>Lachnospirales</taxon>
        <taxon>Lachnospiraceae</taxon>
        <taxon>Mediterraneibacter</taxon>
    </lineage>
</organism>
<feature type="transmembrane region" description="Helical" evidence="1">
    <location>
        <begin position="101"/>
        <end position="134"/>
    </location>
</feature>
<keyword evidence="1" id="KW-0812">Transmembrane</keyword>
<feature type="transmembrane region" description="Helical" evidence="1">
    <location>
        <begin position="21"/>
        <end position="39"/>
    </location>
</feature>
<dbReference type="Proteomes" id="UP000234849">
    <property type="component" value="Unassembled WGS sequence"/>
</dbReference>
<proteinExistence type="predicted"/>
<evidence type="ECO:0000313" key="2">
    <source>
        <dbReference type="EMBL" id="PLT52730.1"/>
    </source>
</evidence>
<feature type="transmembrane region" description="Helical" evidence="1">
    <location>
        <begin position="59"/>
        <end position="81"/>
    </location>
</feature>
<keyword evidence="1" id="KW-0472">Membrane</keyword>
<evidence type="ECO:0000256" key="1">
    <source>
        <dbReference type="SAM" id="Phobius"/>
    </source>
</evidence>
<protein>
    <submittedName>
        <fullName evidence="2">Uncharacterized protein</fullName>
    </submittedName>
</protein>
<gene>
    <name evidence="2" type="ORF">CDL18_13950</name>
</gene>
<name>A0A2N5NES8_MEDGN</name>
<sequence length="297" mass="33484">MCNIRQIFQLAGQKFSGWKRNPRIVMTFLLAFVLCLFLSDEVLTYSRRYETSLQILELFIWTYGDAASVMLSSLLLVLLFADMPFVNQETPYQLIRTKRSVWLAGQLVYVIAATILYNLFLVIVQSVFAAAFAFPGNVWSKTAALLGYGGASKGIVPVSVKTMEQVLPYECALQVFLLMLCYFLFIAAVMLCLNLLIGNAAGVIGAFAVNLYGFLLNPNLFQKLFHLPENQLYRANVLCGWLSPLNHATFPMHNFGYDYLPEISTSIGIFLAAIILLMILSSIKMRTYSFTFIQMDE</sequence>
<evidence type="ECO:0000313" key="3">
    <source>
        <dbReference type="Proteomes" id="UP000234849"/>
    </source>
</evidence>
<dbReference type="RefSeq" id="WP_101880218.1">
    <property type="nucleotide sequence ID" value="NZ_NIHM01000026.1"/>
</dbReference>
<keyword evidence="1" id="KW-1133">Transmembrane helix</keyword>
<feature type="transmembrane region" description="Helical" evidence="1">
    <location>
        <begin position="200"/>
        <end position="221"/>
    </location>
</feature>
<dbReference type="EMBL" id="NIHM01000026">
    <property type="protein sequence ID" value="PLT52730.1"/>
    <property type="molecule type" value="Genomic_DNA"/>
</dbReference>